<gene>
    <name evidence="18" type="ORF">CLODIP_2_CD07513</name>
</gene>
<organism evidence="18 19">
    <name type="scientific">Cloeon dipterum</name>
    <dbReference type="NCBI Taxonomy" id="197152"/>
    <lineage>
        <taxon>Eukaryota</taxon>
        <taxon>Metazoa</taxon>
        <taxon>Ecdysozoa</taxon>
        <taxon>Arthropoda</taxon>
        <taxon>Hexapoda</taxon>
        <taxon>Insecta</taxon>
        <taxon>Pterygota</taxon>
        <taxon>Palaeoptera</taxon>
        <taxon>Ephemeroptera</taxon>
        <taxon>Pisciforma</taxon>
        <taxon>Baetidae</taxon>
        <taxon>Cloeon</taxon>
    </lineage>
</organism>
<dbReference type="EMBL" id="CADEPI010000028">
    <property type="protein sequence ID" value="CAB3367022.1"/>
    <property type="molecule type" value="Genomic_DNA"/>
</dbReference>
<dbReference type="SUPFAM" id="SSF57667">
    <property type="entry name" value="beta-beta-alpha zinc fingers"/>
    <property type="match status" value="1"/>
</dbReference>
<dbReference type="GO" id="GO:0033260">
    <property type="term" value="P:nuclear DNA replication"/>
    <property type="evidence" value="ECO:0007669"/>
    <property type="project" value="TreeGrafter"/>
</dbReference>
<keyword evidence="13" id="KW-0131">Cell cycle</keyword>
<accession>A0A8S1C8B6</accession>
<keyword evidence="5" id="KW-0217">Developmental protein</keyword>
<feature type="region of interest" description="Disordered" evidence="15">
    <location>
        <begin position="80"/>
        <end position="103"/>
    </location>
</feature>
<dbReference type="AlphaFoldDB" id="A0A8S1C8B6"/>
<keyword evidence="11" id="KW-0175">Coiled coil</keyword>
<proteinExistence type="predicted"/>
<keyword evidence="6" id="KW-0132">Cell division</keyword>
<evidence type="ECO:0000256" key="1">
    <source>
        <dbReference type="ARBA" id="ARBA00004286"/>
    </source>
</evidence>
<dbReference type="Proteomes" id="UP000494165">
    <property type="component" value="Unassembled WGS sequence"/>
</dbReference>
<dbReference type="InterPro" id="IPR059039">
    <property type="entry name" value="ZNF380_CC"/>
</dbReference>
<dbReference type="PANTHER" id="PTHR13278:SF0">
    <property type="entry name" value="ZINC FINGER PROTEIN 830"/>
    <property type="match status" value="1"/>
</dbReference>
<dbReference type="InterPro" id="IPR022755">
    <property type="entry name" value="Znf_C2H2_jaz"/>
</dbReference>
<evidence type="ECO:0000256" key="2">
    <source>
        <dbReference type="ARBA" id="ARBA00004324"/>
    </source>
</evidence>
<dbReference type="InterPro" id="IPR036236">
    <property type="entry name" value="Znf_C2H2_sf"/>
</dbReference>
<evidence type="ECO:0000256" key="14">
    <source>
        <dbReference type="ARBA" id="ARBA00030672"/>
    </source>
</evidence>
<evidence type="ECO:0000313" key="19">
    <source>
        <dbReference type="Proteomes" id="UP000494165"/>
    </source>
</evidence>
<keyword evidence="12" id="KW-0539">Nucleus</keyword>
<evidence type="ECO:0000256" key="6">
    <source>
        <dbReference type="ARBA" id="ARBA00022618"/>
    </source>
</evidence>
<name>A0A8S1C8B6_9INSE</name>
<feature type="compositionally biased region" description="Basic and acidic residues" evidence="15">
    <location>
        <begin position="135"/>
        <end position="155"/>
    </location>
</feature>
<dbReference type="InterPro" id="IPR040050">
    <property type="entry name" value="ZNF830-like"/>
</dbReference>
<dbReference type="GO" id="GO:0003676">
    <property type="term" value="F:nucleic acid binding"/>
    <property type="evidence" value="ECO:0007669"/>
    <property type="project" value="InterPro"/>
</dbReference>
<feature type="region of interest" description="Disordered" evidence="15">
    <location>
        <begin position="135"/>
        <end position="183"/>
    </location>
</feature>
<evidence type="ECO:0000256" key="11">
    <source>
        <dbReference type="ARBA" id="ARBA00023054"/>
    </source>
</evidence>
<dbReference type="GO" id="GO:0033314">
    <property type="term" value="P:mitotic DNA replication checkpoint signaling"/>
    <property type="evidence" value="ECO:0007669"/>
    <property type="project" value="TreeGrafter"/>
</dbReference>
<evidence type="ECO:0000256" key="15">
    <source>
        <dbReference type="SAM" id="MobiDB-lite"/>
    </source>
</evidence>
<feature type="region of interest" description="Disordered" evidence="15">
    <location>
        <begin position="211"/>
        <end position="235"/>
    </location>
</feature>
<evidence type="ECO:0000256" key="4">
    <source>
        <dbReference type="ARBA" id="ARBA00022454"/>
    </source>
</evidence>
<evidence type="ECO:0000313" key="18">
    <source>
        <dbReference type="EMBL" id="CAB3367022.1"/>
    </source>
</evidence>
<dbReference type="GO" id="GO:0005681">
    <property type="term" value="C:spliceosomal complex"/>
    <property type="evidence" value="ECO:0007669"/>
    <property type="project" value="InterPro"/>
</dbReference>
<dbReference type="Pfam" id="PF23406">
    <property type="entry name" value="ZNF380_CC"/>
    <property type="match status" value="1"/>
</dbReference>
<evidence type="ECO:0000256" key="12">
    <source>
        <dbReference type="ARBA" id="ARBA00023242"/>
    </source>
</evidence>
<keyword evidence="7" id="KW-0479">Metal-binding</keyword>
<evidence type="ECO:0000259" key="16">
    <source>
        <dbReference type="Pfam" id="PF12171"/>
    </source>
</evidence>
<evidence type="ECO:0000256" key="5">
    <source>
        <dbReference type="ARBA" id="ARBA00022473"/>
    </source>
</evidence>
<evidence type="ECO:0000256" key="13">
    <source>
        <dbReference type="ARBA" id="ARBA00023306"/>
    </source>
</evidence>
<dbReference type="GO" id="GO:0044773">
    <property type="term" value="P:mitotic DNA damage checkpoint signaling"/>
    <property type="evidence" value="ECO:0007669"/>
    <property type="project" value="TreeGrafter"/>
</dbReference>
<dbReference type="GO" id="GO:0008270">
    <property type="term" value="F:zinc ion binding"/>
    <property type="evidence" value="ECO:0007669"/>
    <property type="project" value="UniProtKB-KW"/>
</dbReference>
<comment type="caution">
    <text evidence="18">The sequence shown here is derived from an EMBL/GenBank/DDBJ whole genome shotgun (WGS) entry which is preliminary data.</text>
</comment>
<evidence type="ECO:0000256" key="9">
    <source>
        <dbReference type="ARBA" id="ARBA00022776"/>
    </source>
</evidence>
<feature type="domain" description="Zinc finger double-stranded RNA binding" evidence="16">
    <location>
        <begin position="47"/>
        <end position="72"/>
    </location>
</feature>
<evidence type="ECO:0000256" key="10">
    <source>
        <dbReference type="ARBA" id="ARBA00022833"/>
    </source>
</evidence>
<reference evidence="18 19" key="1">
    <citation type="submission" date="2020-04" db="EMBL/GenBank/DDBJ databases">
        <authorList>
            <person name="Alioto T."/>
            <person name="Alioto T."/>
            <person name="Gomez Garrido J."/>
        </authorList>
    </citation>
    <scope>NUCLEOTIDE SEQUENCE [LARGE SCALE GENOMIC DNA]</scope>
</reference>
<keyword evidence="19" id="KW-1185">Reference proteome</keyword>
<keyword evidence="9" id="KW-0498">Mitosis</keyword>
<dbReference type="PANTHER" id="PTHR13278">
    <property type="entry name" value="ZINC FINGER PROTEIN 830"/>
    <property type="match status" value="1"/>
</dbReference>
<sequence length="295" mass="33262">MASSAKMGKRVISQNELRRIMNEQKKKLTQSVKKIESPLAKYSARGQLSCILCDAPVKNEGLWTAHLASKEHLANIAAAKRKKAEAEKRTAPPATFAVPPEKKAKTGAAAVAASSSAIPADFFDSDTKPVAIKVEKQERMDAPQKVKENKIESTKKNTVLKSSQSDSEAPEDANEVLPEGFFDDPKLDAKVRNVEYRDPVEEEWEKFMKAMKEESEQSHQIIQDDQEESTAERQLEEIDEQMRNWSRVLDLEKKKEEVDIKTAAADSIKKEHSSDSESDVNEDFDEFLDWRSKHS</sequence>
<feature type="domain" description="ZNF380 coiled-coil" evidence="17">
    <location>
        <begin position="177"/>
        <end position="257"/>
    </location>
</feature>
<keyword evidence="8" id="KW-0863">Zinc-finger</keyword>
<comment type="subcellular location">
    <subcellularLocation>
        <location evidence="1">Chromosome</location>
    </subcellularLocation>
    <subcellularLocation>
        <location evidence="2">Nucleus speckle</location>
    </subcellularLocation>
</comment>
<feature type="region of interest" description="Disordered" evidence="15">
    <location>
        <begin position="262"/>
        <end position="283"/>
    </location>
</feature>
<evidence type="ECO:0000259" key="17">
    <source>
        <dbReference type="Pfam" id="PF23406"/>
    </source>
</evidence>
<evidence type="ECO:0000256" key="8">
    <source>
        <dbReference type="ARBA" id="ARBA00022771"/>
    </source>
</evidence>
<protein>
    <recommendedName>
        <fullName evidence="3">Zinc finger protein 830</fullName>
    </recommendedName>
    <alternativeName>
        <fullName evidence="14">Coiled-coil domain-containing protein 16</fullName>
    </alternativeName>
</protein>
<keyword evidence="4" id="KW-0158">Chromosome</keyword>
<evidence type="ECO:0000256" key="3">
    <source>
        <dbReference type="ARBA" id="ARBA00017358"/>
    </source>
</evidence>
<dbReference type="Pfam" id="PF12171">
    <property type="entry name" value="zf-C2H2_jaz"/>
    <property type="match status" value="1"/>
</dbReference>
<keyword evidence="10" id="KW-0862">Zinc</keyword>
<feature type="compositionally biased region" description="Polar residues" evidence="15">
    <location>
        <begin position="156"/>
        <end position="167"/>
    </location>
</feature>
<dbReference type="OrthoDB" id="77607at2759"/>
<evidence type="ECO:0000256" key="7">
    <source>
        <dbReference type="ARBA" id="ARBA00022723"/>
    </source>
</evidence>